<keyword evidence="1" id="KW-0812">Transmembrane</keyword>
<keyword evidence="1" id="KW-0472">Membrane</keyword>
<dbReference type="EMBL" id="JAYMYR010000006">
    <property type="protein sequence ID" value="KAK7356188.1"/>
    <property type="molecule type" value="Genomic_DNA"/>
</dbReference>
<dbReference type="Proteomes" id="UP001374584">
    <property type="component" value="Unassembled WGS sequence"/>
</dbReference>
<reference evidence="2 3" key="1">
    <citation type="submission" date="2024-01" db="EMBL/GenBank/DDBJ databases">
        <title>The genomes of 5 underutilized Papilionoideae crops provide insights into root nodulation and disease resistanc.</title>
        <authorList>
            <person name="Jiang F."/>
        </authorList>
    </citation>
    <scope>NUCLEOTIDE SEQUENCE [LARGE SCALE GENOMIC DNA]</scope>
    <source>
        <strain evidence="2">JINMINGXINNONG_FW02</strain>
        <tissue evidence="2">Leaves</tissue>
    </source>
</reference>
<evidence type="ECO:0000256" key="1">
    <source>
        <dbReference type="SAM" id="Phobius"/>
    </source>
</evidence>
<gene>
    <name evidence="2" type="ORF">VNO80_15455</name>
</gene>
<protein>
    <submittedName>
        <fullName evidence="2">Uncharacterized protein</fullName>
    </submittedName>
</protein>
<keyword evidence="1" id="KW-1133">Transmembrane helix</keyword>
<proteinExistence type="predicted"/>
<evidence type="ECO:0000313" key="3">
    <source>
        <dbReference type="Proteomes" id="UP001374584"/>
    </source>
</evidence>
<keyword evidence="3" id="KW-1185">Reference proteome</keyword>
<comment type="caution">
    <text evidence="2">The sequence shown here is derived from an EMBL/GenBank/DDBJ whole genome shotgun (WGS) entry which is preliminary data.</text>
</comment>
<feature type="transmembrane region" description="Helical" evidence="1">
    <location>
        <begin position="41"/>
        <end position="60"/>
    </location>
</feature>
<name>A0AAN9MQ05_PHACN</name>
<accession>A0AAN9MQ05</accession>
<organism evidence="2 3">
    <name type="scientific">Phaseolus coccineus</name>
    <name type="common">Scarlet runner bean</name>
    <name type="synonym">Phaseolus multiflorus</name>
    <dbReference type="NCBI Taxonomy" id="3886"/>
    <lineage>
        <taxon>Eukaryota</taxon>
        <taxon>Viridiplantae</taxon>
        <taxon>Streptophyta</taxon>
        <taxon>Embryophyta</taxon>
        <taxon>Tracheophyta</taxon>
        <taxon>Spermatophyta</taxon>
        <taxon>Magnoliopsida</taxon>
        <taxon>eudicotyledons</taxon>
        <taxon>Gunneridae</taxon>
        <taxon>Pentapetalae</taxon>
        <taxon>rosids</taxon>
        <taxon>fabids</taxon>
        <taxon>Fabales</taxon>
        <taxon>Fabaceae</taxon>
        <taxon>Papilionoideae</taxon>
        <taxon>50 kb inversion clade</taxon>
        <taxon>NPAAA clade</taxon>
        <taxon>indigoferoid/millettioid clade</taxon>
        <taxon>Phaseoleae</taxon>
        <taxon>Phaseolus</taxon>
    </lineage>
</organism>
<dbReference type="AlphaFoldDB" id="A0AAN9MQ05"/>
<evidence type="ECO:0000313" key="2">
    <source>
        <dbReference type="EMBL" id="KAK7356188.1"/>
    </source>
</evidence>
<sequence length="75" mass="8805">MFLFSSLLFLLLHWKFRIGCIWFHLFRLIFGQRSGLFQFGVPFFRCGDLGFLVLLLLNLAQQSTLIANQGCFMVR</sequence>